<feature type="compositionally biased region" description="Polar residues" evidence="1">
    <location>
        <begin position="291"/>
        <end position="317"/>
    </location>
</feature>
<dbReference type="GeneID" id="63854525"/>
<protein>
    <recommendedName>
        <fullName evidence="4">Fungal N-terminal domain-containing protein</fullName>
    </recommendedName>
</protein>
<feature type="compositionally biased region" description="Polar residues" evidence="1">
    <location>
        <begin position="337"/>
        <end position="352"/>
    </location>
</feature>
<reference evidence="2" key="1">
    <citation type="submission" date="2020-01" db="EMBL/GenBank/DDBJ databases">
        <authorList>
            <consortium name="DOE Joint Genome Institute"/>
            <person name="Haridas S."/>
            <person name="Albert R."/>
            <person name="Binder M."/>
            <person name="Bloem J."/>
            <person name="Labutti K."/>
            <person name="Salamov A."/>
            <person name="Andreopoulos B."/>
            <person name="Baker S.E."/>
            <person name="Barry K."/>
            <person name="Bills G."/>
            <person name="Bluhm B.H."/>
            <person name="Cannon C."/>
            <person name="Castanera R."/>
            <person name="Culley D.E."/>
            <person name="Daum C."/>
            <person name="Ezra D."/>
            <person name="Gonzalez J.B."/>
            <person name="Henrissat B."/>
            <person name="Kuo A."/>
            <person name="Liang C."/>
            <person name="Lipzen A."/>
            <person name="Lutzoni F."/>
            <person name="Magnuson J."/>
            <person name="Mondo S."/>
            <person name="Nolan M."/>
            <person name="Ohm R."/>
            <person name="Pangilinan J."/>
            <person name="Park H.-J."/>
            <person name="Ramirez L."/>
            <person name="Alfaro M."/>
            <person name="Sun H."/>
            <person name="Tritt A."/>
            <person name="Yoshinaga Y."/>
            <person name="Zwiers L.-H."/>
            <person name="Turgeon B.G."/>
            <person name="Goodwin S.B."/>
            <person name="Spatafora J.W."/>
            <person name="Crous P.W."/>
            <person name="Grigoriev I.V."/>
        </authorList>
    </citation>
    <scope>NUCLEOTIDE SEQUENCE</scope>
    <source>
        <strain evidence="2">CBS 394.84</strain>
    </source>
</reference>
<sequence>MAEIFGAVAAGIALSSQLIRIGRSIQKATKRVRHARRDVSDLANETIIFAGLYQTFLRTCADDLEKCTSTKSSIGRLASWAKSTIDNLHKLLDKVQAVGSNHRYRYSISDTFAAHFEWFFSKSSVGALRASLSVARECMSGFSNLVCIKKLDVELEYLRAALKDTRVRQELEGRYGMQIEDKIIMVEQEIQNTHTVHRTNKELMHTAKTNLTLYQQKDEAIDSLPAAGALLEFTESLERCEESFLPRNLSRTRTRKSGSNYTSRSNVGSVQSERRPSTTASTRIPHKPLSRKTNTQSVSPMTSDRNSLRPNHTRSSLSQTSSFVPSSASFVSPTSSNVGKASSGGSTACTNITENVDDHIHMGVKRERRDSQAREYINDPDGNILSPPIALPRCGLHVPGPSIQKGHLQRTESIGRHTITIAPRHLLINSRLLAVRGDMTPEAIFQTLKRNADKLDSLDQILKRGFKEEYKWSGIPGLLLRSGGLSARDNHALDTFSPDD</sequence>
<keyword evidence="3" id="KW-1185">Reference proteome</keyword>
<dbReference type="Proteomes" id="UP000800039">
    <property type="component" value="Unassembled WGS sequence"/>
</dbReference>
<dbReference type="RefSeq" id="XP_040784794.1">
    <property type="nucleotide sequence ID" value="XM_040937275.1"/>
</dbReference>
<evidence type="ECO:0000313" key="2">
    <source>
        <dbReference type="EMBL" id="KAF1842231.1"/>
    </source>
</evidence>
<organism evidence="2 3">
    <name type="scientific">Cucurbitaria berberidis CBS 394.84</name>
    <dbReference type="NCBI Taxonomy" id="1168544"/>
    <lineage>
        <taxon>Eukaryota</taxon>
        <taxon>Fungi</taxon>
        <taxon>Dikarya</taxon>
        <taxon>Ascomycota</taxon>
        <taxon>Pezizomycotina</taxon>
        <taxon>Dothideomycetes</taxon>
        <taxon>Pleosporomycetidae</taxon>
        <taxon>Pleosporales</taxon>
        <taxon>Pleosporineae</taxon>
        <taxon>Cucurbitariaceae</taxon>
        <taxon>Cucurbitaria</taxon>
    </lineage>
</organism>
<proteinExistence type="predicted"/>
<dbReference type="EMBL" id="ML976618">
    <property type="protein sequence ID" value="KAF1842231.1"/>
    <property type="molecule type" value="Genomic_DNA"/>
</dbReference>
<name>A0A9P4GBA1_9PLEO</name>
<feature type="region of interest" description="Disordered" evidence="1">
    <location>
        <begin position="251"/>
        <end position="352"/>
    </location>
</feature>
<gene>
    <name evidence="2" type="ORF">K460DRAFT_409648</name>
</gene>
<feature type="compositionally biased region" description="Polar residues" evidence="1">
    <location>
        <begin position="257"/>
        <end position="282"/>
    </location>
</feature>
<evidence type="ECO:0000313" key="3">
    <source>
        <dbReference type="Proteomes" id="UP000800039"/>
    </source>
</evidence>
<dbReference type="AlphaFoldDB" id="A0A9P4GBA1"/>
<comment type="caution">
    <text evidence="2">The sequence shown here is derived from an EMBL/GenBank/DDBJ whole genome shotgun (WGS) entry which is preliminary data.</text>
</comment>
<evidence type="ECO:0008006" key="4">
    <source>
        <dbReference type="Google" id="ProtNLM"/>
    </source>
</evidence>
<feature type="compositionally biased region" description="Low complexity" evidence="1">
    <location>
        <begin position="318"/>
        <end position="336"/>
    </location>
</feature>
<evidence type="ECO:0000256" key="1">
    <source>
        <dbReference type="SAM" id="MobiDB-lite"/>
    </source>
</evidence>
<accession>A0A9P4GBA1</accession>
<dbReference type="OrthoDB" id="3795238at2759"/>